<dbReference type="GO" id="GO:0016787">
    <property type="term" value="F:hydrolase activity"/>
    <property type="evidence" value="ECO:0007669"/>
    <property type="project" value="UniProtKB-KW"/>
</dbReference>
<dbReference type="InterPro" id="IPR009218">
    <property type="entry name" value="HD_phosphohydro"/>
</dbReference>
<dbReference type="PANTHER" id="PTHR21174:SF0">
    <property type="entry name" value="HD PHOSPHOHYDROLASE FAMILY PROTEIN-RELATED"/>
    <property type="match status" value="1"/>
</dbReference>
<dbReference type="PANTHER" id="PTHR21174">
    <property type="match status" value="1"/>
</dbReference>
<sequence>MILIDPPVWPAHGTVFSHLVSDASLGELHTFAVAAGIPARAFDGDHYDVAARWHEVLIARGAAPVSGGDLVRRLRASGLRRTAHARRAERDDLRRRWAGLSDGSTPGAAWGGIGEDLLARWSQRGRLHHGLTHLREVLDAVDLLTARGQAPNQVRRRALLGAWFHDAVHRSGRAFEHQGGRAVVPGQDERDSAALARAALAGTRPAREGEAVAALVTMTADHRPSPGDQAAAILSDADLSVLGSSPTRYADYAAAIRGEYADVPEADFRAGRAAILRDLLAGDLFHTPAGRARWEDAARRNIADEITRLTSD</sequence>
<evidence type="ECO:0000259" key="1">
    <source>
        <dbReference type="Pfam" id="PF13223"/>
    </source>
</evidence>
<protein>
    <submittedName>
        <fullName evidence="2">Putative metal-dependent HD superfamily phosphohydrolase</fullName>
    </submittedName>
</protein>
<dbReference type="InterPro" id="IPR025109">
    <property type="entry name" value="DUF4031"/>
</dbReference>
<dbReference type="Proteomes" id="UP000224915">
    <property type="component" value="Unassembled WGS sequence"/>
</dbReference>
<feature type="domain" description="DUF4031" evidence="1">
    <location>
        <begin position="2"/>
        <end position="76"/>
    </location>
</feature>
<evidence type="ECO:0000313" key="3">
    <source>
        <dbReference type="Proteomes" id="UP000224915"/>
    </source>
</evidence>
<dbReference type="OrthoDB" id="9808993at2"/>
<keyword evidence="2" id="KW-0378">Hydrolase</keyword>
<accession>A0A2A9D1D3</accession>
<proteinExistence type="predicted"/>
<dbReference type="RefSeq" id="WP_098469476.1">
    <property type="nucleotide sequence ID" value="NZ_PDJD01000001.1"/>
</dbReference>
<reference evidence="2 3" key="1">
    <citation type="submission" date="2017-10" db="EMBL/GenBank/DDBJ databases">
        <title>Sequencing the genomes of 1000 actinobacteria strains.</title>
        <authorList>
            <person name="Klenk H.-P."/>
        </authorList>
    </citation>
    <scope>NUCLEOTIDE SEQUENCE [LARGE SCALE GENOMIC DNA]</scope>
    <source>
        <strain evidence="2 3">DSM 21801</strain>
    </source>
</reference>
<dbReference type="Pfam" id="PF13223">
    <property type="entry name" value="DUF4031"/>
    <property type="match status" value="1"/>
</dbReference>
<evidence type="ECO:0000313" key="2">
    <source>
        <dbReference type="EMBL" id="PFG20518.1"/>
    </source>
</evidence>
<comment type="caution">
    <text evidence="2">The sequence shown here is derived from an EMBL/GenBank/DDBJ whole genome shotgun (WGS) entry which is preliminary data.</text>
</comment>
<name>A0A2A9D1D3_9MICO</name>
<gene>
    <name evidence="2" type="ORF">ATL40_2121</name>
</gene>
<dbReference type="EMBL" id="PDJD01000001">
    <property type="protein sequence ID" value="PFG20518.1"/>
    <property type="molecule type" value="Genomic_DNA"/>
</dbReference>
<dbReference type="AlphaFoldDB" id="A0A2A9D1D3"/>
<dbReference type="SUPFAM" id="SSF109604">
    <property type="entry name" value="HD-domain/PDEase-like"/>
    <property type="match status" value="1"/>
</dbReference>
<keyword evidence="3" id="KW-1185">Reference proteome</keyword>
<organism evidence="2 3">
    <name type="scientific">Serinibacter salmoneus</name>
    <dbReference type="NCBI Taxonomy" id="556530"/>
    <lineage>
        <taxon>Bacteria</taxon>
        <taxon>Bacillati</taxon>
        <taxon>Actinomycetota</taxon>
        <taxon>Actinomycetes</taxon>
        <taxon>Micrococcales</taxon>
        <taxon>Beutenbergiaceae</taxon>
        <taxon>Serinibacter</taxon>
    </lineage>
</organism>